<reference evidence="1 2" key="1">
    <citation type="submission" date="2019-07" db="EMBL/GenBank/DDBJ databases">
        <title>Microlunatus dokdonensis sp. nov. isolated from the rhizospheric soil of the wild plant Elymus tsukushiensis.</title>
        <authorList>
            <person name="Ghim S.-Y."/>
            <person name="Hwang Y.-J."/>
            <person name="Son J.-S."/>
            <person name="Shin J.-H."/>
        </authorList>
    </citation>
    <scope>NUCLEOTIDE SEQUENCE [LARGE SCALE GENOMIC DNA]</scope>
    <source>
        <strain evidence="1 2">KUDC0627</strain>
    </source>
</reference>
<gene>
    <name evidence="1" type="ORF">FOE78_02630</name>
</gene>
<dbReference type="KEGG" id="mik:FOE78_02630"/>
<dbReference type="AlphaFoldDB" id="A0A516PUU3"/>
<evidence type="ECO:0000313" key="2">
    <source>
        <dbReference type="Proteomes" id="UP000319263"/>
    </source>
</evidence>
<dbReference type="OrthoDB" id="3728933at2"/>
<accession>A0A516PUU3</accession>
<keyword evidence="2" id="KW-1185">Reference proteome</keyword>
<organism evidence="1 2">
    <name type="scientific">Microlunatus elymi</name>
    <dbReference type="NCBI Taxonomy" id="2596828"/>
    <lineage>
        <taxon>Bacteria</taxon>
        <taxon>Bacillati</taxon>
        <taxon>Actinomycetota</taxon>
        <taxon>Actinomycetes</taxon>
        <taxon>Propionibacteriales</taxon>
        <taxon>Propionibacteriaceae</taxon>
        <taxon>Microlunatus</taxon>
    </lineage>
</organism>
<protein>
    <recommendedName>
        <fullName evidence="3">DUF559 domain-containing protein</fullName>
    </recommendedName>
</protein>
<dbReference type="RefSeq" id="WP_143984942.1">
    <property type="nucleotide sequence ID" value="NZ_CP041692.1"/>
</dbReference>
<proteinExistence type="predicted"/>
<evidence type="ECO:0000313" key="1">
    <source>
        <dbReference type="EMBL" id="QDP94957.1"/>
    </source>
</evidence>
<name>A0A516PUU3_9ACTN</name>
<evidence type="ECO:0008006" key="3">
    <source>
        <dbReference type="Google" id="ProtNLM"/>
    </source>
</evidence>
<dbReference type="Gene3D" id="3.40.960.10">
    <property type="entry name" value="VSR Endonuclease"/>
    <property type="match status" value="1"/>
</dbReference>
<sequence>MSELPRFRAELPMTQSPRALGVLAAQGVGPRSLAGRNWSRSSRGFYRPASDGPTLPTQRILDVLPLLGSTGVIGGWAAAFVAGADWLDGINPYTGGHFPIDIISPALKRRSSARTRYRKGQLAEDDVVAPDDVAPITAPLRTTFDCGRWAPSLEESVVVLDVMIQQLRVVRSELTTYASEHHSLHGAAQVLEAARWAVPGIKSPWETRLRMCYCQQAGLPAPLVNQPIFDLDGQFLGEPDLFDPEAGLATEFDGEYHRERHQHRADNLREERLEEANVTVQRIDSLDLIRDRTPLVERIRRGYQRGTRRNRRLDSWSLDQPEWWRRRNE</sequence>
<dbReference type="Proteomes" id="UP000319263">
    <property type="component" value="Chromosome"/>
</dbReference>
<dbReference type="EMBL" id="CP041692">
    <property type="protein sequence ID" value="QDP94957.1"/>
    <property type="molecule type" value="Genomic_DNA"/>
</dbReference>